<dbReference type="EMBL" id="ABJB010205019">
    <property type="status" value="NOT_ANNOTATED_CDS"/>
    <property type="molecule type" value="Genomic_DNA"/>
</dbReference>
<dbReference type="Proteomes" id="UP000001555">
    <property type="component" value="Unassembled WGS sequence"/>
</dbReference>
<dbReference type="EMBL" id="ABJB010144491">
    <property type="status" value="NOT_ANNOTATED_CDS"/>
    <property type="molecule type" value="Genomic_DNA"/>
</dbReference>
<dbReference type="EnsemblMetazoa" id="ISCW006483-RA">
    <property type="protein sequence ID" value="ISCW006483-PA"/>
    <property type="gene ID" value="ISCW006483"/>
</dbReference>
<reference evidence="2" key="2">
    <citation type="submission" date="2020-05" db="UniProtKB">
        <authorList>
            <consortium name="EnsemblMetazoa"/>
        </authorList>
    </citation>
    <scope>IDENTIFICATION</scope>
    <source>
        <strain evidence="2">wikel</strain>
    </source>
</reference>
<dbReference type="HOGENOM" id="CLU_2075741_0_0_1"/>
<evidence type="ECO:0007829" key="4">
    <source>
        <dbReference type="PeptideAtlas" id="B7PPP2"/>
    </source>
</evidence>
<evidence type="ECO:0000313" key="2">
    <source>
        <dbReference type="EnsemblMetazoa" id="ISCW006483-PA"/>
    </source>
</evidence>
<dbReference type="EMBL" id="ABJB010663508">
    <property type="status" value="NOT_ANNOTATED_CDS"/>
    <property type="molecule type" value="Genomic_DNA"/>
</dbReference>
<reference evidence="1 3" key="1">
    <citation type="submission" date="2008-03" db="EMBL/GenBank/DDBJ databases">
        <title>Annotation of Ixodes scapularis.</title>
        <authorList>
            <consortium name="Ixodes scapularis Genome Project Consortium"/>
            <person name="Caler E."/>
            <person name="Hannick L.I."/>
            <person name="Bidwell S."/>
            <person name="Joardar V."/>
            <person name="Thiagarajan M."/>
            <person name="Amedeo P."/>
            <person name="Galinsky K.J."/>
            <person name="Schobel S."/>
            <person name="Inman J."/>
            <person name="Hostetler J."/>
            <person name="Miller J."/>
            <person name="Hammond M."/>
            <person name="Megy K."/>
            <person name="Lawson D."/>
            <person name="Kodira C."/>
            <person name="Sutton G."/>
            <person name="Meyer J."/>
            <person name="Hill C.A."/>
            <person name="Birren B."/>
            <person name="Nene V."/>
            <person name="Collins F."/>
            <person name="Alarcon-Chaidez F."/>
            <person name="Wikel S."/>
            <person name="Strausberg R."/>
        </authorList>
    </citation>
    <scope>NUCLEOTIDE SEQUENCE [LARGE SCALE GENOMIC DNA]</scope>
    <source>
        <strain evidence="3">Wikel</strain>
        <strain evidence="1">Wikel colony</strain>
    </source>
</reference>
<evidence type="ECO:0008006" key="5">
    <source>
        <dbReference type="Google" id="ProtNLM"/>
    </source>
</evidence>
<keyword evidence="3" id="KW-1185">Reference proteome</keyword>
<dbReference type="EMBL" id="ABJB010202575">
    <property type="status" value="NOT_ANNOTATED_CDS"/>
    <property type="molecule type" value="Genomic_DNA"/>
</dbReference>
<dbReference type="PaxDb" id="6945-B7PPP2"/>
<dbReference type="EMBL" id="DS759809">
    <property type="protein sequence ID" value="EEC08564.1"/>
    <property type="molecule type" value="Genomic_DNA"/>
</dbReference>
<dbReference type="InParanoid" id="B7PPP2"/>
<dbReference type="VEuPathDB" id="VectorBase:ISCP_010817"/>
<dbReference type="VEuPathDB" id="VectorBase:ISCW006483"/>
<keyword evidence="4" id="KW-1267">Proteomics identification</keyword>
<organism>
    <name type="scientific">Ixodes scapularis</name>
    <name type="common">Black-legged tick</name>
    <name type="synonym">Deer tick</name>
    <dbReference type="NCBI Taxonomy" id="6945"/>
    <lineage>
        <taxon>Eukaryota</taxon>
        <taxon>Metazoa</taxon>
        <taxon>Ecdysozoa</taxon>
        <taxon>Arthropoda</taxon>
        <taxon>Chelicerata</taxon>
        <taxon>Arachnida</taxon>
        <taxon>Acari</taxon>
        <taxon>Parasitiformes</taxon>
        <taxon>Ixodida</taxon>
        <taxon>Ixodoidea</taxon>
        <taxon>Ixodidae</taxon>
        <taxon>Ixodinae</taxon>
        <taxon>Ixodes</taxon>
    </lineage>
</organism>
<sequence>MELPKGKVVTVLGPVEPCALGTVLTHEHLSDTLDDRVFVSQPQVHHAAMSACPFTLENLWWIRQFPLLRHGQLHGGHPGQIDRNDEPRIHERYHRGSRWNRLPLRRLGGAWLQLASTG</sequence>
<gene>
    <name evidence="1" type="ORF">IscW_ISCW006483</name>
</gene>
<evidence type="ECO:0000313" key="3">
    <source>
        <dbReference type="Proteomes" id="UP000001555"/>
    </source>
</evidence>
<name>B7PPP2_IXOSC</name>
<evidence type="ECO:0000313" key="1">
    <source>
        <dbReference type="EMBL" id="EEC08564.1"/>
    </source>
</evidence>
<dbReference type="Gene3D" id="3.20.20.140">
    <property type="entry name" value="Metal-dependent hydrolases"/>
    <property type="match status" value="1"/>
</dbReference>
<proteinExistence type="evidence at protein level"/>
<dbReference type="OrthoDB" id="9998343at2759"/>
<protein>
    <recommendedName>
        <fullName evidence="5">Parathion hydrolase-related protein</fullName>
    </recommendedName>
</protein>
<dbReference type="EMBL" id="ABJB011121683">
    <property type="status" value="NOT_ANNOTATED_CDS"/>
    <property type="molecule type" value="Genomic_DNA"/>
</dbReference>
<dbReference type="VEuPathDB" id="VectorBase:ISCI006483"/>
<accession>B7PPP2</accession>
<dbReference type="AlphaFoldDB" id="B7PPP2"/>